<gene>
    <name evidence="3" type="ORF">K504DRAFT_154370</name>
</gene>
<feature type="transmembrane region" description="Helical" evidence="2">
    <location>
        <begin position="109"/>
        <end position="132"/>
    </location>
</feature>
<keyword evidence="2" id="KW-0812">Transmembrane</keyword>
<sequence length="148" mass="16792">MDEQPGYASTVIQPPAPGLPTSEGGISSYIHTYRCTHITRYVNTDTIVGREERAQPCTVPSAVREPPFTAHLSHYHIASQMQPPPHCQPRYEWHSVVALRLTFVLSCPILSFFVFLCLSLSFFVFLCLFFIFSSSWSAYSSTYSLYRT</sequence>
<keyword evidence="2" id="KW-1133">Transmembrane helix</keyword>
<feature type="region of interest" description="Disordered" evidence="1">
    <location>
        <begin position="1"/>
        <end position="20"/>
    </location>
</feature>
<protein>
    <submittedName>
        <fullName evidence="3">Uncharacterized protein</fullName>
    </submittedName>
</protein>
<name>A0A6G1KML5_9PLEO</name>
<accession>A0A6G1KML5</accession>
<evidence type="ECO:0000313" key="3">
    <source>
        <dbReference type="EMBL" id="KAF2714084.1"/>
    </source>
</evidence>
<reference evidence="3" key="1">
    <citation type="journal article" date="2020" name="Stud. Mycol.">
        <title>101 Dothideomycetes genomes: a test case for predicting lifestyles and emergence of pathogens.</title>
        <authorList>
            <person name="Haridas S."/>
            <person name="Albert R."/>
            <person name="Binder M."/>
            <person name="Bloem J."/>
            <person name="Labutti K."/>
            <person name="Salamov A."/>
            <person name="Andreopoulos B."/>
            <person name="Baker S."/>
            <person name="Barry K."/>
            <person name="Bills G."/>
            <person name="Bluhm B."/>
            <person name="Cannon C."/>
            <person name="Castanera R."/>
            <person name="Culley D."/>
            <person name="Daum C."/>
            <person name="Ezra D."/>
            <person name="Gonzalez J."/>
            <person name="Henrissat B."/>
            <person name="Kuo A."/>
            <person name="Liang C."/>
            <person name="Lipzen A."/>
            <person name="Lutzoni F."/>
            <person name="Magnuson J."/>
            <person name="Mondo S."/>
            <person name="Nolan M."/>
            <person name="Ohm R."/>
            <person name="Pangilinan J."/>
            <person name="Park H.-J."/>
            <person name="Ramirez L."/>
            <person name="Alfaro M."/>
            <person name="Sun H."/>
            <person name="Tritt A."/>
            <person name="Yoshinaga Y."/>
            <person name="Zwiers L.-H."/>
            <person name="Turgeon B."/>
            <person name="Goodwin S."/>
            <person name="Spatafora J."/>
            <person name="Crous P."/>
            <person name="Grigoriev I."/>
        </authorList>
    </citation>
    <scope>NUCLEOTIDE SEQUENCE</scope>
    <source>
        <strain evidence="3">CBS 279.74</strain>
    </source>
</reference>
<keyword evidence="2" id="KW-0472">Membrane</keyword>
<dbReference type="EMBL" id="MU005765">
    <property type="protein sequence ID" value="KAF2714084.1"/>
    <property type="molecule type" value="Genomic_DNA"/>
</dbReference>
<dbReference type="Proteomes" id="UP000799428">
    <property type="component" value="Unassembled WGS sequence"/>
</dbReference>
<proteinExistence type="predicted"/>
<evidence type="ECO:0000256" key="2">
    <source>
        <dbReference type="SAM" id="Phobius"/>
    </source>
</evidence>
<keyword evidence="4" id="KW-1185">Reference proteome</keyword>
<evidence type="ECO:0000313" key="4">
    <source>
        <dbReference type="Proteomes" id="UP000799428"/>
    </source>
</evidence>
<organism evidence="3 4">
    <name type="scientific">Pleomassaria siparia CBS 279.74</name>
    <dbReference type="NCBI Taxonomy" id="1314801"/>
    <lineage>
        <taxon>Eukaryota</taxon>
        <taxon>Fungi</taxon>
        <taxon>Dikarya</taxon>
        <taxon>Ascomycota</taxon>
        <taxon>Pezizomycotina</taxon>
        <taxon>Dothideomycetes</taxon>
        <taxon>Pleosporomycetidae</taxon>
        <taxon>Pleosporales</taxon>
        <taxon>Pleomassariaceae</taxon>
        <taxon>Pleomassaria</taxon>
    </lineage>
</organism>
<dbReference type="AlphaFoldDB" id="A0A6G1KML5"/>
<evidence type="ECO:0000256" key="1">
    <source>
        <dbReference type="SAM" id="MobiDB-lite"/>
    </source>
</evidence>